<dbReference type="CDD" id="cd04486">
    <property type="entry name" value="YhcR_OBF_like"/>
    <property type="match status" value="1"/>
</dbReference>
<organism evidence="4 5">
    <name type="scientific">Psychrobacillus glaciei</name>
    <dbReference type="NCBI Taxonomy" id="2283160"/>
    <lineage>
        <taxon>Bacteria</taxon>
        <taxon>Bacillati</taxon>
        <taxon>Bacillota</taxon>
        <taxon>Bacilli</taxon>
        <taxon>Bacillales</taxon>
        <taxon>Bacillaceae</taxon>
        <taxon>Psychrobacillus</taxon>
    </lineage>
</organism>
<keyword evidence="4" id="KW-0540">Nuclease</keyword>
<keyword evidence="4" id="KW-0269">Exonuclease</keyword>
<dbReference type="Proteomes" id="UP000325517">
    <property type="component" value="Chromosome"/>
</dbReference>
<dbReference type="Gene3D" id="3.60.10.10">
    <property type="entry name" value="Endonuclease/exonuclease/phosphatase"/>
    <property type="match status" value="1"/>
</dbReference>
<dbReference type="GO" id="GO:0004527">
    <property type="term" value="F:exonuclease activity"/>
    <property type="evidence" value="ECO:0007669"/>
    <property type="project" value="UniProtKB-KW"/>
</dbReference>
<evidence type="ECO:0000313" key="5">
    <source>
        <dbReference type="Proteomes" id="UP000325517"/>
    </source>
</evidence>
<sequence length="1531" mass="165173">MKHHKRKTFHIGLIFLLIISLISPMNIQSAIAAGELTVDQAIAQFDSNGKKNVSVEGYIVGYVKSEISVTPTATDDVNFAIASSANETDLSKMIYVQLTASYRAEFGLKAKPGNLGKKVQISGSLEKYFGNHAGLKTPTAISFVDGGGEPPVENKVEAVSVSIPSSSVPAGTAISLVTKTDGASIYFTTDGTNPTSSSSKYVTPIVINKDTTIKAIAIKAGLADSVVAEFIYTVKSESGILSIAEARATVIGETVTIKAIVAANLKNTISVQDATGGIAVRPTSLPVTVGDEVTLTGKLADFKGLLQLDGATIVKKTENVGAPTPKVVTGAEVNEANESLLVQAKQITLTAVNAGNYTATDGKTEFIVRDENNSLGLSVGKKYESITGIVQQFDADYQVIPRFAQDIVSDSSILQPVEANPGSGTFVGGTTVTLSTTTANAEIYYTLDGSVPTKQSIKYSSPIEIKKNTTLKAVAIAANGSSSEVKIYEYVITDSLQIHDIQGDGHSSSFDNKNVEGIQGVVTYSFTLNGSYYYHIQTPDNLVDNNPNTSEAILLYSGNKSLSAKVGDLVSVTGKVSEYAYDGYDDRQTTDLKTTQINVRDDQGGKVTIVKTGVALPAPIIIDESKMTFEKIDSDNLTVFNPKVDAIDFWESIEGMRVQVGNVKAVSPQENGDLVTLLESAPTNSLHGGVLYEEGKQNPNRIQFRLEPNGPGRDFEVATGDKFNGPITGVLGYSYQNFKIYVSLDEMKKAHTKGKASPEKTTIVKTEDKLTVASYNLENFSNNKASTTDDKARKLARAIATDMQSPDIVGVTEVQDNNGATVGDSKADQSYARLITAIKAAGGVDYKYVNIDPENNQDGGAPNANIRVGFLYNPQRVNLTEGIPHGNATTAVGYKDGKLTYNPGRIDPTNSAFASSRKPLAAQFDFKGESVIVIANHWNSKSGDTPLFGSIQPPEYKSETQRHKIANIVYKFVDDIKTKSPEANVISLGDFNDYQFSQSLKIHEGNLMTNMINKVETSDRYTYVYQGNSQVLDHILVTKNLESKTKIDILHINADFTDMAGRASDHDPVLVQIDIKAKDLVTPIEAEKIFNFKKLTTKKLSIGQPSVSVSLDDQSVITDGVLFTGAYAEFHGAGFAKHAVTIKPVNAGAIIDFKGTIMKKIIIDGPNVKEVRGAENILEIEFTNGADSKNIKFTNSKGEPIAVPSFPGENQAPVIKKNFPNQTVKAGESISILLTDYFADPENKALTFTSTLGTIEGSTLKLMLAEGNHIVGVTASDGAKTVTANFSVLVTSASSPTDAYYLNAFGKDGQALKDALHQIIDGHTQLSYDEAWVALRETDEDPNNKNNVILFYSGVSRSKTSNGGNVGQWNREHTWAKSHGDFGTSKGPGTDIHHLRPTDVQVNSARGNLDFDNGGSPVSGCNGCLKSVNSFEPPDRVKGDVARILFYMATRYEKGDKVDLELNDKVNNGTAPFHGKLSTLLKWHEQDPVDEFERNRNNVIQKWQGNRNPFIDHPEWVNSIWKKATTAEKAA</sequence>
<keyword evidence="4" id="KW-0378">Hydrolase</keyword>
<evidence type="ECO:0000259" key="1">
    <source>
        <dbReference type="Pfam" id="PF13290"/>
    </source>
</evidence>
<dbReference type="InterPro" id="IPR059177">
    <property type="entry name" value="GH29D-like_dom"/>
</dbReference>
<protein>
    <submittedName>
        <fullName evidence="4">Endonuclease/exonuclease/phosphatase</fullName>
    </submittedName>
</protein>
<dbReference type="InterPro" id="IPR045939">
    <property type="entry name" value="YhcR_N"/>
</dbReference>
<dbReference type="SUPFAM" id="SSF54060">
    <property type="entry name" value="His-Me finger endonucleases"/>
    <property type="match status" value="1"/>
</dbReference>
<dbReference type="Pfam" id="PF19886">
    <property type="entry name" value="DUF6359"/>
    <property type="match status" value="1"/>
</dbReference>
<dbReference type="Pfam" id="PF13290">
    <property type="entry name" value="CHB_HEX_C_1"/>
    <property type="match status" value="2"/>
</dbReference>
<feature type="domain" description="GH29D-like beta-sandwich" evidence="1">
    <location>
        <begin position="421"/>
        <end position="486"/>
    </location>
</feature>
<dbReference type="OrthoDB" id="9801679at2"/>
<dbReference type="RefSeq" id="WP_151699018.1">
    <property type="nucleotide sequence ID" value="NZ_CP031223.1"/>
</dbReference>
<proteinExistence type="predicted"/>
<feature type="domain" description="Endonuclease YhcR N-terminal" evidence="3">
    <location>
        <begin position="36"/>
        <end position="143"/>
    </location>
</feature>
<keyword evidence="4" id="KW-0255">Endonuclease</keyword>
<dbReference type="KEGG" id="psyo:PB01_04155"/>
<dbReference type="PANTHER" id="PTHR42834">
    <property type="entry name" value="ENDONUCLEASE/EXONUCLEASE/PHOSPHATASE FAMILY PROTEIN (AFU_ORTHOLOGUE AFUA_3G09210)"/>
    <property type="match status" value="1"/>
</dbReference>
<accession>A0A5J6SKW6</accession>
<dbReference type="Pfam" id="PF19580">
    <property type="entry name" value="Exo_endo_phos_3"/>
    <property type="match status" value="1"/>
</dbReference>
<name>A0A5J6SKW6_9BACI</name>
<dbReference type="InterPro" id="IPR007346">
    <property type="entry name" value="Endonuclease-I"/>
</dbReference>
<dbReference type="InterPro" id="IPR005135">
    <property type="entry name" value="Endo/exonuclease/phosphatase"/>
</dbReference>
<dbReference type="Pfam" id="PF04231">
    <property type="entry name" value="Endonuclease_1"/>
    <property type="match status" value="1"/>
</dbReference>
<feature type="domain" description="Endonuclease/exonuclease/phosphatase" evidence="2">
    <location>
        <begin position="907"/>
        <end position="1049"/>
    </location>
</feature>
<dbReference type="PANTHER" id="PTHR42834:SF1">
    <property type="entry name" value="ENDONUCLEASE_EXONUCLEASE_PHOSPHATASE FAMILY PROTEIN (AFU_ORTHOLOGUE AFUA_3G09210)"/>
    <property type="match status" value="1"/>
</dbReference>
<dbReference type="CDD" id="cd10283">
    <property type="entry name" value="MnuA_DNase1-like"/>
    <property type="match status" value="1"/>
</dbReference>
<dbReference type="SUPFAM" id="SSF56219">
    <property type="entry name" value="DNase I-like"/>
    <property type="match status" value="1"/>
</dbReference>
<dbReference type="EMBL" id="CP031223">
    <property type="protein sequence ID" value="QFF98073.1"/>
    <property type="molecule type" value="Genomic_DNA"/>
</dbReference>
<gene>
    <name evidence="4" type="ORF">PB01_04155</name>
</gene>
<reference evidence="4 5" key="1">
    <citation type="submission" date="2018-07" db="EMBL/GenBank/DDBJ databases">
        <title>Complete genome sequence of Psychrobacillus sp. PB01, isolated from iceberg, and comparative genome analysis of Psychrobacillus strains.</title>
        <authorList>
            <person name="Lee P.C."/>
        </authorList>
    </citation>
    <scope>NUCLEOTIDE SEQUENCE [LARGE SCALE GENOMIC DNA]</scope>
    <source>
        <strain evidence="4 5">PB01</strain>
    </source>
</reference>
<feature type="domain" description="GH29D-like beta-sandwich" evidence="1">
    <location>
        <begin position="165"/>
        <end position="227"/>
    </location>
</feature>
<dbReference type="InterPro" id="IPR036691">
    <property type="entry name" value="Endo/exonu/phosph_ase_sf"/>
</dbReference>
<dbReference type="InterPro" id="IPR044925">
    <property type="entry name" value="His-Me_finger_sf"/>
</dbReference>
<keyword evidence="5" id="KW-1185">Reference proteome</keyword>
<dbReference type="GO" id="GO:0004519">
    <property type="term" value="F:endonuclease activity"/>
    <property type="evidence" value="ECO:0007669"/>
    <property type="project" value="UniProtKB-KW"/>
</dbReference>
<evidence type="ECO:0000313" key="4">
    <source>
        <dbReference type="EMBL" id="QFF98073.1"/>
    </source>
</evidence>
<evidence type="ECO:0000259" key="3">
    <source>
        <dbReference type="Pfam" id="PF19886"/>
    </source>
</evidence>
<evidence type="ECO:0000259" key="2">
    <source>
        <dbReference type="Pfam" id="PF19580"/>
    </source>
</evidence>